<evidence type="ECO:0000313" key="3">
    <source>
        <dbReference type="Proteomes" id="UP000327118"/>
    </source>
</evidence>
<keyword evidence="3" id="KW-1185">Reference proteome</keyword>
<reference evidence="3" key="1">
    <citation type="submission" date="2019-04" db="EMBL/GenBank/DDBJ databases">
        <title>Friends and foes A comparative genomics studyof 23 Aspergillus species from section Flavi.</title>
        <authorList>
            <consortium name="DOE Joint Genome Institute"/>
            <person name="Kjaerbolling I."/>
            <person name="Vesth T."/>
            <person name="Frisvad J.C."/>
            <person name="Nybo J.L."/>
            <person name="Theobald S."/>
            <person name="Kildgaard S."/>
            <person name="Isbrandt T."/>
            <person name="Kuo A."/>
            <person name="Sato A."/>
            <person name="Lyhne E.K."/>
            <person name="Kogle M.E."/>
            <person name="Wiebenga A."/>
            <person name="Kun R.S."/>
            <person name="Lubbers R.J."/>
            <person name="Makela M.R."/>
            <person name="Barry K."/>
            <person name="Chovatia M."/>
            <person name="Clum A."/>
            <person name="Daum C."/>
            <person name="Haridas S."/>
            <person name="He G."/>
            <person name="LaButti K."/>
            <person name="Lipzen A."/>
            <person name="Mondo S."/>
            <person name="Riley R."/>
            <person name="Salamov A."/>
            <person name="Simmons B.A."/>
            <person name="Magnuson J.K."/>
            <person name="Henrissat B."/>
            <person name="Mortensen U.H."/>
            <person name="Larsen T.O."/>
            <person name="Devries R.P."/>
            <person name="Grigoriev I.V."/>
            <person name="Machida M."/>
            <person name="Baker S.E."/>
            <person name="Andersen M.R."/>
        </authorList>
    </citation>
    <scope>NUCLEOTIDE SEQUENCE [LARGE SCALE GENOMIC DNA]</scope>
    <source>
        <strain evidence="3">CBS 553.77</strain>
    </source>
</reference>
<sequence>MRYLPRLRCRRKPPLEKHQPPNPNNNNNNNNIQPSPQSNTVFSDSPSVHATWFNVYDHSDFRNVSVTIAATINDITIAIGNHVKDGVYNIVSLCASAYSITVVCSTARSCAEIGDLVFKMKSELGQNAAIPAEELLLLRQWEARWGIVEEDLSTIDVGQDIDADQEQDQEHPEVKRARSFAES</sequence>
<evidence type="ECO:0000313" key="2">
    <source>
        <dbReference type="EMBL" id="KAE8349528.1"/>
    </source>
</evidence>
<dbReference type="EMBL" id="ML739298">
    <property type="protein sequence ID" value="KAE8349528.1"/>
    <property type="molecule type" value="Genomic_DNA"/>
</dbReference>
<evidence type="ECO:0000256" key="1">
    <source>
        <dbReference type="SAM" id="MobiDB-lite"/>
    </source>
</evidence>
<proteinExistence type="predicted"/>
<accession>A0A5N6YWL6</accession>
<gene>
    <name evidence="2" type="ORF">BDV28DRAFT_151818</name>
</gene>
<feature type="compositionally biased region" description="Low complexity" evidence="1">
    <location>
        <begin position="24"/>
        <end position="39"/>
    </location>
</feature>
<organism evidence="2 3">
    <name type="scientific">Aspergillus coremiiformis</name>
    <dbReference type="NCBI Taxonomy" id="138285"/>
    <lineage>
        <taxon>Eukaryota</taxon>
        <taxon>Fungi</taxon>
        <taxon>Dikarya</taxon>
        <taxon>Ascomycota</taxon>
        <taxon>Pezizomycotina</taxon>
        <taxon>Eurotiomycetes</taxon>
        <taxon>Eurotiomycetidae</taxon>
        <taxon>Eurotiales</taxon>
        <taxon>Aspergillaceae</taxon>
        <taxon>Aspergillus</taxon>
        <taxon>Aspergillus subgen. Circumdati</taxon>
    </lineage>
</organism>
<feature type="compositionally biased region" description="Basic and acidic residues" evidence="1">
    <location>
        <begin position="168"/>
        <end position="183"/>
    </location>
</feature>
<feature type="region of interest" description="Disordered" evidence="1">
    <location>
        <begin position="160"/>
        <end position="183"/>
    </location>
</feature>
<dbReference type="Proteomes" id="UP000327118">
    <property type="component" value="Unassembled WGS sequence"/>
</dbReference>
<dbReference type="OrthoDB" id="3518210at2759"/>
<protein>
    <submittedName>
        <fullName evidence="2">Uncharacterized protein</fullName>
    </submittedName>
</protein>
<feature type="region of interest" description="Disordered" evidence="1">
    <location>
        <begin position="10"/>
        <end position="41"/>
    </location>
</feature>
<dbReference type="AlphaFoldDB" id="A0A5N6YWL6"/>
<name>A0A5N6YWL6_9EURO</name>